<dbReference type="Proteomes" id="UP000195402">
    <property type="component" value="Unassembled WGS sequence"/>
</dbReference>
<keyword evidence="6" id="KW-1185">Reference proteome</keyword>
<sequence length="935" mass="101416">MHGEAHGHGHHVCTRCGWTFPNAHPSAKHRRAHKKVCGKLEGFKVPDEHENGSSTHLADFEDEHLSDENHNKVEETTNNVKGSGEIDRQISNKSEEEEFSDAIAEFTDSGTSSKIVGATESDCMFEPSKDLSDDQIQCPQASENVKDQMETETKEDHASSSAVHSIVGSNAEKIEVPANLYPENTQIGENSMDFMQVNDTIGENKIDGSLSTLEASASKIASEEPEIDANSKNMDGSTGGEMLLVVADACVITMTDTEPMERVVDSKEEETIALGQKVSQDEIPPDNDEGCNAKEVNESLPVLLKHAHMHVEEFPEMTVEDCKEHELLKSEPDQILDCSKAMRETELHPKIFEGAQLGFLSSKSCESSELTVLEMQVLEDKLQKEEEDNKIIVQEVLVGGEADISVANDIISKDLESDELEAPPDATHNDEPHFVQQDKSNKILPETDLVVSIGGDTIVSSSDVVIHEATAPISGDHDVVREEAEIDNSDITVTCIGGAIEENLIKTTNESSEVANCLSEPVENLKEIESSLDSIVDSTGKAINGNHSENIMEPQSDAPVCQDVDFQEGSKELEVSRSVDLSSTSKTEVQVEPIGADNRVAELLHEETKLIHSGEVGLIQSCAEIPKVEESMLSALDTGSQVLSSGKVEDNNSKSSVGAPSDVRSQPLEEEENNNIVKQHSDASAVVPPDWSVDSISQTDSVDGNWGSVSDGTVLSVKDASDIPFTLAAEALPGTNTAAPKEAAQITDLEKTRGASEDHRSGNTNIFDAPSFMTLVEPGREGDVKSAASEIQTVQNPQQVQSSSQAVWFPSVTQVVNESQGRKKNEEIIEKVASWNSGKSHTPLRSLLVEANLESKQKVKTTPNHPTPPTMETDVSPKQDNDGLSAKTVNPTTAAEVTVKSNEEKEWNSPARLPVSREKRKIKSWVPFMCCSSVN</sequence>
<evidence type="ECO:0000256" key="3">
    <source>
        <dbReference type="SAM" id="MobiDB-lite"/>
    </source>
</evidence>
<comment type="caution">
    <text evidence="5">The sequence shown here is derived from an EMBL/GenBank/DDBJ whole genome shotgun (WGS) entry which is preliminary data.</text>
</comment>
<evidence type="ECO:0000313" key="6">
    <source>
        <dbReference type="Proteomes" id="UP000195402"/>
    </source>
</evidence>
<dbReference type="FunCoup" id="A0A200QR84">
    <property type="interactions" value="462"/>
</dbReference>
<feature type="region of interest" description="Disordered" evidence="3">
    <location>
        <begin position="65"/>
        <end position="95"/>
    </location>
</feature>
<feature type="coiled-coil region" evidence="2">
    <location>
        <begin position="368"/>
        <end position="395"/>
    </location>
</feature>
<protein>
    <submittedName>
        <fullName evidence="5">Zinc finger protein</fullName>
    </submittedName>
</protein>
<feature type="region of interest" description="Disordered" evidence="3">
    <location>
        <begin position="644"/>
        <end position="699"/>
    </location>
</feature>
<dbReference type="PROSITE" id="PS50157">
    <property type="entry name" value="ZINC_FINGER_C2H2_2"/>
    <property type="match status" value="1"/>
</dbReference>
<proteinExistence type="predicted"/>
<feature type="compositionally biased region" description="Basic and acidic residues" evidence="3">
    <location>
        <begin position="66"/>
        <end position="75"/>
    </location>
</feature>
<dbReference type="AlphaFoldDB" id="A0A200QR84"/>
<evidence type="ECO:0000256" key="1">
    <source>
        <dbReference type="PROSITE-ProRule" id="PRU00042"/>
    </source>
</evidence>
<dbReference type="InterPro" id="IPR013087">
    <property type="entry name" value="Znf_C2H2_type"/>
</dbReference>
<name>A0A200QR84_MACCD</name>
<dbReference type="GO" id="GO:0008270">
    <property type="term" value="F:zinc ion binding"/>
    <property type="evidence" value="ECO:0007669"/>
    <property type="project" value="UniProtKB-KW"/>
</dbReference>
<dbReference type="PANTHER" id="PTHR35746:SF1">
    <property type="entry name" value="PENTATRICOPEPTIDE REPEAT (PPR) SUPERFAMILY PROTEIN"/>
    <property type="match status" value="1"/>
</dbReference>
<keyword evidence="1" id="KW-0863">Zinc-finger</keyword>
<dbReference type="InParanoid" id="A0A200QR84"/>
<accession>A0A200QR84</accession>
<evidence type="ECO:0000259" key="4">
    <source>
        <dbReference type="PROSITE" id="PS50157"/>
    </source>
</evidence>
<keyword evidence="1" id="KW-0479">Metal-binding</keyword>
<evidence type="ECO:0000313" key="5">
    <source>
        <dbReference type="EMBL" id="OVA12986.1"/>
    </source>
</evidence>
<dbReference type="PANTHER" id="PTHR35746">
    <property type="entry name" value="PENTATRICOPEPTIDE REPEAT (PPR) SUPERFAMILY PROTEIN"/>
    <property type="match status" value="1"/>
</dbReference>
<dbReference type="STRING" id="56857.A0A200QR84"/>
<evidence type="ECO:0000256" key="2">
    <source>
        <dbReference type="SAM" id="Coils"/>
    </source>
</evidence>
<gene>
    <name evidence="5" type="ORF">BVC80_1157g26</name>
</gene>
<reference evidence="5 6" key="1">
    <citation type="journal article" date="2017" name="Mol. Plant">
        <title>The Genome of Medicinal Plant Macleaya cordata Provides New Insights into Benzylisoquinoline Alkaloids Metabolism.</title>
        <authorList>
            <person name="Liu X."/>
            <person name="Liu Y."/>
            <person name="Huang P."/>
            <person name="Ma Y."/>
            <person name="Qing Z."/>
            <person name="Tang Q."/>
            <person name="Cao H."/>
            <person name="Cheng P."/>
            <person name="Zheng Y."/>
            <person name="Yuan Z."/>
            <person name="Zhou Y."/>
            <person name="Liu J."/>
            <person name="Tang Z."/>
            <person name="Zhuo Y."/>
            <person name="Zhang Y."/>
            <person name="Yu L."/>
            <person name="Huang J."/>
            <person name="Yang P."/>
            <person name="Peng Q."/>
            <person name="Zhang J."/>
            <person name="Jiang W."/>
            <person name="Zhang Z."/>
            <person name="Lin K."/>
            <person name="Ro D.K."/>
            <person name="Chen X."/>
            <person name="Xiong X."/>
            <person name="Shang Y."/>
            <person name="Huang S."/>
            <person name="Zeng J."/>
        </authorList>
    </citation>
    <scope>NUCLEOTIDE SEQUENCE [LARGE SCALE GENOMIC DNA]</scope>
    <source>
        <strain evidence="6">cv. BLH2017</strain>
        <tissue evidence="5">Root</tissue>
    </source>
</reference>
<feature type="region of interest" description="Disordered" evidence="3">
    <location>
        <begin position="857"/>
        <end position="912"/>
    </location>
</feature>
<feature type="compositionally biased region" description="Basic and acidic residues" evidence="3">
    <location>
        <begin position="84"/>
        <end position="94"/>
    </location>
</feature>
<dbReference type="OMA" id="KEHTHEV"/>
<keyword evidence="1" id="KW-0862">Zinc</keyword>
<feature type="domain" description="C2H2-type" evidence="4">
    <location>
        <begin position="11"/>
        <end position="33"/>
    </location>
</feature>
<keyword evidence="2" id="KW-0175">Coiled coil</keyword>
<dbReference type="PROSITE" id="PS00028">
    <property type="entry name" value="ZINC_FINGER_C2H2_1"/>
    <property type="match status" value="1"/>
</dbReference>
<dbReference type="EMBL" id="MVGT01001312">
    <property type="protein sequence ID" value="OVA12986.1"/>
    <property type="molecule type" value="Genomic_DNA"/>
</dbReference>
<dbReference type="OrthoDB" id="1939753at2759"/>
<organism evidence="5 6">
    <name type="scientific">Macleaya cordata</name>
    <name type="common">Five-seeded plume-poppy</name>
    <name type="synonym">Bocconia cordata</name>
    <dbReference type="NCBI Taxonomy" id="56857"/>
    <lineage>
        <taxon>Eukaryota</taxon>
        <taxon>Viridiplantae</taxon>
        <taxon>Streptophyta</taxon>
        <taxon>Embryophyta</taxon>
        <taxon>Tracheophyta</taxon>
        <taxon>Spermatophyta</taxon>
        <taxon>Magnoliopsida</taxon>
        <taxon>Ranunculales</taxon>
        <taxon>Papaveraceae</taxon>
        <taxon>Papaveroideae</taxon>
        <taxon>Macleaya</taxon>
    </lineage>
</organism>